<sequence>MNDTFSFSRFGLLLKKFIKEHSTTYLLYIAILAGLLFVLYGFTVLACLNSRFPEEAPVIFFIIGILFMGGLFASTFYSFFNNKAKGIQYLNLPSSHTEKLMIGFLFTQIVFFVVYFIVFFLVDHVMVAAYNKFHKMPANVSPEYIAFYTAKPVDFTNPEILNGITISFIVTAISHYGSLCFEKNAFVKTALLTIIGGVAYMFYSYYGMRTLVPDDVMPGGDNLFNTSLRVGNDETVKGIVHLPAAWTSFLTWFVPGMFYVLFWMGSYFRLKEKQV</sequence>
<comment type="caution">
    <text evidence="2">The sequence shown here is derived from an EMBL/GenBank/DDBJ whole genome shotgun (WGS) entry which is preliminary data.</text>
</comment>
<evidence type="ECO:0000313" key="3">
    <source>
        <dbReference type="Proteomes" id="UP000753802"/>
    </source>
</evidence>
<evidence type="ECO:0000313" key="2">
    <source>
        <dbReference type="EMBL" id="NCI48881.1"/>
    </source>
</evidence>
<feature type="transmembrane region" description="Helical" evidence="1">
    <location>
        <begin position="249"/>
        <end position="270"/>
    </location>
</feature>
<proteinExistence type="predicted"/>
<keyword evidence="3" id="KW-1185">Reference proteome</keyword>
<dbReference type="RefSeq" id="WP_161817189.1">
    <property type="nucleotide sequence ID" value="NZ_JAACJS010000002.1"/>
</dbReference>
<keyword evidence="1" id="KW-0812">Transmembrane</keyword>
<feature type="transmembrane region" description="Helical" evidence="1">
    <location>
        <begin position="160"/>
        <end position="179"/>
    </location>
</feature>
<evidence type="ECO:0000256" key="1">
    <source>
        <dbReference type="SAM" id="Phobius"/>
    </source>
</evidence>
<protein>
    <submittedName>
        <fullName evidence="2">Uncharacterized protein</fullName>
    </submittedName>
</protein>
<keyword evidence="1" id="KW-1133">Transmembrane helix</keyword>
<gene>
    <name evidence="2" type="ORF">GWC95_03035</name>
</gene>
<feature type="transmembrane region" description="Helical" evidence="1">
    <location>
        <begin position="100"/>
        <end position="122"/>
    </location>
</feature>
<feature type="transmembrane region" description="Helical" evidence="1">
    <location>
        <begin position="58"/>
        <end position="80"/>
    </location>
</feature>
<feature type="transmembrane region" description="Helical" evidence="1">
    <location>
        <begin position="25"/>
        <end position="46"/>
    </location>
</feature>
<dbReference type="Proteomes" id="UP000753802">
    <property type="component" value="Unassembled WGS sequence"/>
</dbReference>
<accession>A0ABW9ZP69</accession>
<reference evidence="2 3" key="1">
    <citation type="submission" date="2020-01" db="EMBL/GenBank/DDBJ databases">
        <title>Genome analysis.</title>
        <authorList>
            <person name="Wu S."/>
            <person name="Wang G."/>
        </authorList>
    </citation>
    <scope>NUCLEOTIDE SEQUENCE [LARGE SCALE GENOMIC DNA]</scope>
    <source>
        <strain evidence="2 3">SYL130</strain>
    </source>
</reference>
<dbReference type="EMBL" id="JAACJS010000002">
    <property type="protein sequence ID" value="NCI48881.1"/>
    <property type="molecule type" value="Genomic_DNA"/>
</dbReference>
<name>A0ABW9ZP69_9BACT</name>
<feature type="transmembrane region" description="Helical" evidence="1">
    <location>
        <begin position="186"/>
        <end position="206"/>
    </location>
</feature>
<organism evidence="2 3">
    <name type="scientific">Sediminibacterium roseum</name>
    <dbReference type="NCBI Taxonomy" id="1978412"/>
    <lineage>
        <taxon>Bacteria</taxon>
        <taxon>Pseudomonadati</taxon>
        <taxon>Bacteroidota</taxon>
        <taxon>Chitinophagia</taxon>
        <taxon>Chitinophagales</taxon>
        <taxon>Chitinophagaceae</taxon>
        <taxon>Sediminibacterium</taxon>
    </lineage>
</organism>
<keyword evidence="1" id="KW-0472">Membrane</keyword>